<reference evidence="1 2" key="1">
    <citation type="journal article" date="2019" name="bioRxiv">
        <title>Genomics, evolutionary history and diagnostics of the Alternaria alternata species group including apple and Asian pear pathotypes.</title>
        <authorList>
            <person name="Armitage A.D."/>
            <person name="Cockerton H.M."/>
            <person name="Sreenivasaprasad S."/>
            <person name="Woodhall J.W."/>
            <person name="Lane C.R."/>
            <person name="Harrison R.J."/>
            <person name="Clarkson J.P."/>
        </authorList>
    </citation>
    <scope>NUCLEOTIDE SEQUENCE [LARGE SCALE GENOMIC DNA]</scope>
    <source>
        <strain evidence="1 2">FERA 650</strain>
    </source>
</reference>
<proteinExistence type="predicted"/>
<name>A0ACB6G2V5_9PLEO</name>
<keyword evidence="2" id="KW-1185">Reference proteome</keyword>
<evidence type="ECO:0000313" key="1">
    <source>
        <dbReference type="EMBL" id="KAB2110940.1"/>
    </source>
</evidence>
<protein>
    <submittedName>
        <fullName evidence="1">Uncharacterized protein</fullName>
    </submittedName>
</protein>
<comment type="caution">
    <text evidence="1">The sequence shown here is derived from an EMBL/GenBank/DDBJ whole genome shotgun (WGS) entry which is preliminary data.</text>
</comment>
<sequence>MMHWALVEALRKLEISIAKPMCTPTATQDNTRDSPSLHKTPQPPPVAFRDSSTLITKTARQHQPDRPGSACADNITSPFRRNRECAANGTRLRID</sequence>
<organism evidence="1 2">
    <name type="scientific">Alternaria gaisen</name>
    <dbReference type="NCBI Taxonomy" id="167740"/>
    <lineage>
        <taxon>Eukaryota</taxon>
        <taxon>Fungi</taxon>
        <taxon>Dikarya</taxon>
        <taxon>Ascomycota</taxon>
        <taxon>Pezizomycotina</taxon>
        <taxon>Dothideomycetes</taxon>
        <taxon>Pleosporomycetidae</taxon>
        <taxon>Pleosporales</taxon>
        <taxon>Pleosporineae</taxon>
        <taxon>Pleosporaceae</taxon>
        <taxon>Alternaria</taxon>
        <taxon>Alternaria sect. Alternaria</taxon>
    </lineage>
</organism>
<evidence type="ECO:0000313" key="2">
    <source>
        <dbReference type="Proteomes" id="UP000293547"/>
    </source>
</evidence>
<dbReference type="EMBL" id="PDWZ02000001">
    <property type="protein sequence ID" value="KAB2110940.1"/>
    <property type="molecule type" value="Genomic_DNA"/>
</dbReference>
<dbReference type="Proteomes" id="UP000293547">
    <property type="component" value="Unassembled WGS sequence"/>
</dbReference>
<accession>A0ACB6G2V5</accession>
<gene>
    <name evidence="1" type="ORF">AG0111_0g1705</name>
</gene>